<protein>
    <submittedName>
        <fullName evidence="1">Uncharacterized protein</fullName>
    </submittedName>
</protein>
<evidence type="ECO:0000313" key="1">
    <source>
        <dbReference type="EMBL" id="CRY97408.1"/>
    </source>
</evidence>
<dbReference type="AlphaFoldDB" id="A0A0H5Q694"/>
<sequence>MKPRHDYAGMIATDDCLWVYVGITVGTSTRTFRVKVPWDEFTKADFLHHIDKAVRKRIMDVWSGPAWEDQRLPGID</sequence>
<dbReference type="EMBL" id="LN854067">
    <property type="protein sequence ID" value="CRY97408.1"/>
    <property type="molecule type" value="Genomic_DNA"/>
</dbReference>
<organism evidence="1">
    <name type="scientific">uncultured prokaryote</name>
    <dbReference type="NCBI Taxonomy" id="198431"/>
    <lineage>
        <taxon>unclassified sequences</taxon>
        <taxon>environmental samples</taxon>
    </lineage>
</organism>
<accession>A0A0H5Q694</accession>
<reference evidence="1" key="1">
    <citation type="submission" date="2015-06" db="EMBL/GenBank/DDBJ databases">
        <authorList>
            <person name="Joergensen T."/>
        </authorList>
    </citation>
    <scope>NUCLEOTIDE SEQUENCE</scope>
    <source>
        <strain evidence="1">RGFK1532</strain>
    </source>
</reference>
<reference evidence="1" key="2">
    <citation type="submission" date="2015-07" db="EMBL/GenBank/DDBJ databases">
        <title>Plasmids, circular viruses and viroids from rat gut.</title>
        <authorList>
            <person name="Jorgensen T.J."/>
            <person name="Hansen M.A."/>
            <person name="Xu Z."/>
            <person name="Tabak M.A."/>
            <person name="Sorensen S.J."/>
            <person name="Hansen L.H."/>
        </authorList>
    </citation>
    <scope>NUCLEOTIDE SEQUENCE</scope>
    <source>
        <strain evidence="1">RGFK1532</strain>
    </source>
</reference>
<name>A0A0H5Q694_9ZZZZ</name>
<proteinExistence type="predicted"/>